<comment type="caution">
    <text evidence="1">The sequence shown here is derived from an EMBL/GenBank/DDBJ whole genome shotgun (WGS) entry which is preliminary data.</text>
</comment>
<dbReference type="Proteomes" id="UP000030428">
    <property type="component" value="Unassembled WGS sequence"/>
</dbReference>
<evidence type="ECO:0000313" key="1">
    <source>
        <dbReference type="EMBL" id="KHD07783.1"/>
    </source>
</evidence>
<proteinExistence type="predicted"/>
<evidence type="ECO:0000313" key="2">
    <source>
        <dbReference type="Proteomes" id="UP000030428"/>
    </source>
</evidence>
<reference evidence="1 2" key="1">
    <citation type="journal article" date="2016" name="Front. Microbiol.">
        <title>Single-Cell (Meta-)Genomics of a Dimorphic Candidatus Thiomargarita nelsonii Reveals Genomic Plasticity.</title>
        <authorList>
            <person name="Flood B.E."/>
            <person name="Fliss P."/>
            <person name="Jones D.S."/>
            <person name="Dick G.J."/>
            <person name="Jain S."/>
            <person name="Kaster A.K."/>
            <person name="Winkel M."/>
            <person name="Mussmann M."/>
            <person name="Bailey J."/>
        </authorList>
    </citation>
    <scope>NUCLEOTIDE SEQUENCE [LARGE SCALE GENOMIC DNA]</scope>
    <source>
        <strain evidence="1">Hydrate Ridge</strain>
    </source>
</reference>
<organism evidence="1 2">
    <name type="scientific">Candidatus Thiomargarita nelsonii</name>
    <dbReference type="NCBI Taxonomy" id="1003181"/>
    <lineage>
        <taxon>Bacteria</taxon>
        <taxon>Pseudomonadati</taxon>
        <taxon>Pseudomonadota</taxon>
        <taxon>Gammaproteobacteria</taxon>
        <taxon>Thiotrichales</taxon>
        <taxon>Thiotrichaceae</taxon>
        <taxon>Thiomargarita</taxon>
    </lineage>
</organism>
<dbReference type="AlphaFoldDB" id="A0A0A6PAQ3"/>
<accession>A0A0A6PAQ3</accession>
<gene>
    <name evidence="1" type="ORF">PN36_05350</name>
</gene>
<protein>
    <submittedName>
        <fullName evidence="1">Uncharacterized protein</fullName>
    </submittedName>
</protein>
<dbReference type="EMBL" id="JSZA02000015">
    <property type="protein sequence ID" value="KHD07783.1"/>
    <property type="molecule type" value="Genomic_DNA"/>
</dbReference>
<sequence>MLSMPITGTLYYLNSSWVWTVSPGPTYQGPLTNLLTPITIYNGTSPFPSGAIVDFYFGVDLSMNGVWDAPYRYAMRTVQIP</sequence>
<name>A0A0A6PAQ3_9GAMM</name>
<keyword evidence="2" id="KW-1185">Reference proteome</keyword>